<dbReference type="InterPro" id="IPR002575">
    <property type="entry name" value="Aminoglycoside_PTrfase"/>
</dbReference>
<organism evidence="2 3">
    <name type="scientific">Fusarium mangiferae</name>
    <name type="common">Mango malformation disease fungus</name>
    <dbReference type="NCBI Taxonomy" id="192010"/>
    <lineage>
        <taxon>Eukaryota</taxon>
        <taxon>Fungi</taxon>
        <taxon>Dikarya</taxon>
        <taxon>Ascomycota</taxon>
        <taxon>Pezizomycotina</taxon>
        <taxon>Sordariomycetes</taxon>
        <taxon>Hypocreomycetidae</taxon>
        <taxon>Hypocreales</taxon>
        <taxon>Nectriaceae</taxon>
        <taxon>Fusarium</taxon>
        <taxon>Fusarium fujikuroi species complex</taxon>
    </lineage>
</organism>
<dbReference type="PANTHER" id="PTHR21310">
    <property type="entry name" value="AMINOGLYCOSIDE PHOSPHOTRANSFERASE-RELATED-RELATED"/>
    <property type="match status" value="1"/>
</dbReference>
<dbReference type="VEuPathDB" id="FungiDB:FMAN_14112"/>
<evidence type="ECO:0000259" key="1">
    <source>
        <dbReference type="Pfam" id="PF01636"/>
    </source>
</evidence>
<dbReference type="RefSeq" id="XP_041691350.1">
    <property type="nucleotide sequence ID" value="XM_041826028.1"/>
</dbReference>
<dbReference type="Gene3D" id="3.90.1200.10">
    <property type="match status" value="1"/>
</dbReference>
<dbReference type="CDD" id="cd05120">
    <property type="entry name" value="APH_ChoK_like"/>
    <property type="match status" value="1"/>
</dbReference>
<dbReference type="Proteomes" id="UP000184255">
    <property type="component" value="Unassembled WGS sequence"/>
</dbReference>
<comment type="caution">
    <text evidence="2">The sequence shown here is derived from an EMBL/GenBank/DDBJ whole genome shotgun (WGS) entry which is preliminary data.</text>
</comment>
<reference evidence="3" key="1">
    <citation type="journal article" date="2016" name="Genome Biol. Evol.">
        <title>Comparative 'omics' of the Fusarium fujikuroi species complex highlights differences in genetic potential and metabolite synthesis.</title>
        <authorList>
            <person name="Niehaus E.-M."/>
            <person name="Muensterkoetter M."/>
            <person name="Proctor R.H."/>
            <person name="Brown D.W."/>
            <person name="Sharon A."/>
            <person name="Idan Y."/>
            <person name="Oren-Young L."/>
            <person name="Sieber C.M."/>
            <person name="Novak O."/>
            <person name="Pencik A."/>
            <person name="Tarkowska D."/>
            <person name="Hromadova K."/>
            <person name="Freeman S."/>
            <person name="Maymon M."/>
            <person name="Elazar M."/>
            <person name="Youssef S.A."/>
            <person name="El-Shabrawy E.S.M."/>
            <person name="Shalaby A.B.A."/>
            <person name="Houterman P."/>
            <person name="Brock N.L."/>
            <person name="Burkhardt I."/>
            <person name="Tsavkelova E.A."/>
            <person name="Dickschat J.S."/>
            <person name="Galuszka P."/>
            <person name="Gueldener U."/>
            <person name="Tudzynski B."/>
        </authorList>
    </citation>
    <scope>NUCLEOTIDE SEQUENCE [LARGE SCALE GENOMIC DNA]</scope>
    <source>
        <strain evidence="3">MRC7560</strain>
    </source>
</reference>
<proteinExistence type="predicted"/>
<name>A0A1L7UDW4_FUSMA</name>
<dbReference type="Pfam" id="PF01636">
    <property type="entry name" value="APH"/>
    <property type="match status" value="1"/>
</dbReference>
<dbReference type="GeneID" id="65093361"/>
<accession>A0A1L7UDW4</accession>
<protein>
    <recommendedName>
        <fullName evidence="1">Aminoglycoside phosphotransferase domain-containing protein</fullName>
    </recommendedName>
</protein>
<dbReference type="InterPro" id="IPR051678">
    <property type="entry name" value="AGP_Transferase"/>
</dbReference>
<dbReference type="InterPro" id="IPR011009">
    <property type="entry name" value="Kinase-like_dom_sf"/>
</dbReference>
<dbReference type="SUPFAM" id="SSF56112">
    <property type="entry name" value="Protein kinase-like (PK-like)"/>
    <property type="match status" value="1"/>
</dbReference>
<dbReference type="EMBL" id="FCQH01000027">
    <property type="protein sequence ID" value="CVL08878.1"/>
    <property type="molecule type" value="Genomic_DNA"/>
</dbReference>
<gene>
    <name evidence="2" type="ORF">FMAN_14112</name>
</gene>
<keyword evidence="3" id="KW-1185">Reference proteome</keyword>
<feature type="domain" description="Aminoglycoside phosphotransferase" evidence="1">
    <location>
        <begin position="75"/>
        <end position="249"/>
    </location>
</feature>
<dbReference type="AlphaFoldDB" id="A0A1L7UDW4"/>
<sequence length="304" mass="34486">MAVQPPVNDSIREIDDMSWLLGEKLILSRSCSASPPFSWYDGSTFYYRITEATQKPQISRSRLTALSDSVRLVHSAGNESAVWEVGNAFVKVKLSGPPDTTREHVTLAWVKDRSPSFAIPEVLYHDEWEGRYYLVLSKVPGQTLAQIWSSMDEATKFRYVDRIVDVCQELAEYKANFIGGVDGRYLPDSLLIKRGGEKDFSNQNLAKNCKDLKMDCTEFVFFHCDLGPGNLVIASNGLLGIIDWETAGFVPKQWIRTRFCVSDGLNLPGTDDARFDWRKSVQKQLSTKGYEEIADAWMAWWQSE</sequence>
<dbReference type="PANTHER" id="PTHR21310:SF58">
    <property type="entry name" value="AMINOGLYCOSIDE PHOSPHOTRANSFERASE DOMAIN-CONTAINING PROTEIN"/>
    <property type="match status" value="1"/>
</dbReference>
<evidence type="ECO:0000313" key="3">
    <source>
        <dbReference type="Proteomes" id="UP000184255"/>
    </source>
</evidence>
<evidence type="ECO:0000313" key="2">
    <source>
        <dbReference type="EMBL" id="CVL08878.1"/>
    </source>
</evidence>